<keyword evidence="1" id="KW-0732">Signal</keyword>
<reference evidence="3 4" key="1">
    <citation type="submission" date="2019-01" db="EMBL/GenBank/DDBJ databases">
        <title>Pseudoxanthomonas composti sp. nov., isolated from compost.</title>
        <authorList>
            <person name="Yang G."/>
        </authorList>
    </citation>
    <scope>NUCLEOTIDE SEQUENCE [LARGE SCALE GENOMIC DNA]</scope>
    <source>
        <strain evidence="3 4">GSS15</strain>
    </source>
</reference>
<feature type="chain" id="PRO_5020455733" description="EF-hand domain-containing protein" evidence="1">
    <location>
        <begin position="20"/>
        <end position="110"/>
    </location>
</feature>
<dbReference type="SUPFAM" id="SSF47473">
    <property type="entry name" value="EF-hand"/>
    <property type="match status" value="1"/>
</dbReference>
<dbReference type="AlphaFoldDB" id="A0A4Q1JUB0"/>
<evidence type="ECO:0000256" key="1">
    <source>
        <dbReference type="SAM" id="SignalP"/>
    </source>
</evidence>
<accession>A0A4Q1JUB0</accession>
<dbReference type="GO" id="GO:0005509">
    <property type="term" value="F:calcium ion binding"/>
    <property type="evidence" value="ECO:0007669"/>
    <property type="project" value="InterPro"/>
</dbReference>
<dbReference type="Proteomes" id="UP000289784">
    <property type="component" value="Unassembled WGS sequence"/>
</dbReference>
<feature type="domain" description="EF-hand" evidence="2">
    <location>
        <begin position="81"/>
        <end position="110"/>
    </location>
</feature>
<dbReference type="RefSeq" id="WP_129471613.1">
    <property type="nucleotide sequence ID" value="NZ_SAWZ01000006.1"/>
</dbReference>
<proteinExistence type="predicted"/>
<protein>
    <recommendedName>
        <fullName evidence="2">EF-hand domain-containing protein</fullName>
    </recommendedName>
</protein>
<dbReference type="Pfam" id="PF13202">
    <property type="entry name" value="EF-hand_5"/>
    <property type="match status" value="2"/>
</dbReference>
<name>A0A4Q1JUB0_9GAMM</name>
<keyword evidence="4" id="KW-1185">Reference proteome</keyword>
<sequence length="110" mass="11922">MNVRILIAMLGLVSMPALAQVATSELRDRQNGGTQLIDGPQGPVNLTWGQNRQLANASDYKVTIADLDRNGDGVLTLDEVPDTHALHSEFRLVDANGDGKISAEELANWR</sequence>
<organism evidence="3 4">
    <name type="scientific">Pseudoxanthomonas composti</name>
    <dbReference type="NCBI Taxonomy" id="2137479"/>
    <lineage>
        <taxon>Bacteria</taxon>
        <taxon>Pseudomonadati</taxon>
        <taxon>Pseudomonadota</taxon>
        <taxon>Gammaproteobacteria</taxon>
        <taxon>Lysobacterales</taxon>
        <taxon>Lysobacteraceae</taxon>
        <taxon>Pseudoxanthomonas</taxon>
    </lineage>
</organism>
<gene>
    <name evidence="3" type="ORF">EPA99_12770</name>
</gene>
<dbReference type="PROSITE" id="PS00018">
    <property type="entry name" value="EF_HAND_1"/>
    <property type="match status" value="1"/>
</dbReference>
<evidence type="ECO:0000313" key="3">
    <source>
        <dbReference type="EMBL" id="RXR04342.1"/>
    </source>
</evidence>
<feature type="signal peptide" evidence="1">
    <location>
        <begin position="1"/>
        <end position="19"/>
    </location>
</feature>
<comment type="caution">
    <text evidence="3">The sequence shown here is derived from an EMBL/GenBank/DDBJ whole genome shotgun (WGS) entry which is preliminary data.</text>
</comment>
<dbReference type="EMBL" id="SAWZ01000006">
    <property type="protein sequence ID" value="RXR04342.1"/>
    <property type="molecule type" value="Genomic_DNA"/>
</dbReference>
<dbReference type="InterPro" id="IPR018247">
    <property type="entry name" value="EF_Hand_1_Ca_BS"/>
</dbReference>
<dbReference type="OrthoDB" id="5966657at2"/>
<dbReference type="PROSITE" id="PS50222">
    <property type="entry name" value="EF_HAND_2"/>
    <property type="match status" value="1"/>
</dbReference>
<evidence type="ECO:0000313" key="4">
    <source>
        <dbReference type="Proteomes" id="UP000289784"/>
    </source>
</evidence>
<dbReference type="Gene3D" id="1.10.238.10">
    <property type="entry name" value="EF-hand"/>
    <property type="match status" value="1"/>
</dbReference>
<evidence type="ECO:0000259" key="2">
    <source>
        <dbReference type="PROSITE" id="PS50222"/>
    </source>
</evidence>
<dbReference type="InterPro" id="IPR002048">
    <property type="entry name" value="EF_hand_dom"/>
</dbReference>
<dbReference type="InterPro" id="IPR011992">
    <property type="entry name" value="EF-hand-dom_pair"/>
</dbReference>